<evidence type="ECO:0008006" key="3">
    <source>
        <dbReference type="Google" id="ProtNLM"/>
    </source>
</evidence>
<dbReference type="AlphaFoldDB" id="A0A2G1VRI7"/>
<name>A0A2G1VRI7_9FLAO</name>
<gene>
    <name evidence="1" type="ORF">CJ305_10635</name>
</gene>
<dbReference type="OrthoDB" id="2449873at2"/>
<reference evidence="1 2" key="1">
    <citation type="submission" date="2017-08" db="EMBL/GenBank/DDBJ databases">
        <title>The whole genome shortgun sequences of strain Leeuwenhoekiella nanhaiensis G18 from the South China Sea.</title>
        <authorList>
            <person name="Liu Q."/>
        </authorList>
    </citation>
    <scope>NUCLEOTIDE SEQUENCE [LARGE SCALE GENOMIC DNA]</scope>
    <source>
        <strain evidence="1 2">G18</strain>
    </source>
</reference>
<organism evidence="1 2">
    <name type="scientific">Leeuwenhoekiella nanhaiensis</name>
    <dbReference type="NCBI Taxonomy" id="1655491"/>
    <lineage>
        <taxon>Bacteria</taxon>
        <taxon>Pseudomonadati</taxon>
        <taxon>Bacteroidota</taxon>
        <taxon>Flavobacteriia</taxon>
        <taxon>Flavobacteriales</taxon>
        <taxon>Flavobacteriaceae</taxon>
        <taxon>Leeuwenhoekiella</taxon>
    </lineage>
</organism>
<proteinExistence type="predicted"/>
<protein>
    <recommendedName>
        <fullName evidence="3">Lipoprotein</fullName>
    </recommendedName>
</protein>
<keyword evidence="2" id="KW-1185">Reference proteome</keyword>
<dbReference type="RefSeq" id="WP_099646239.1">
    <property type="nucleotide sequence ID" value="NZ_KZ319290.1"/>
</dbReference>
<dbReference type="EMBL" id="NQXA01000007">
    <property type="protein sequence ID" value="PHQ29388.1"/>
    <property type="molecule type" value="Genomic_DNA"/>
</dbReference>
<sequence>MKNVTTWSQRILKFTCATAIVLGTACSTEELALSPEEQAADLKSKTTTVESQLERLTKKMQRFHNFKVAEAQGFIAVSPYIPHMGIHFGQLDRFDADFILEEPEILLYVTEEDGSMRFVAVEYAVPVALSATPPEGFVGDDDHWEFNPNVAGGSWTLHVWMVEENPNGIFAPMNPNIPAAPAN</sequence>
<evidence type="ECO:0000313" key="1">
    <source>
        <dbReference type="EMBL" id="PHQ29388.1"/>
    </source>
</evidence>
<comment type="caution">
    <text evidence="1">The sequence shown here is derived from an EMBL/GenBank/DDBJ whole genome shotgun (WGS) entry which is preliminary data.</text>
</comment>
<dbReference type="PROSITE" id="PS51257">
    <property type="entry name" value="PROKAR_LIPOPROTEIN"/>
    <property type="match status" value="1"/>
</dbReference>
<evidence type="ECO:0000313" key="2">
    <source>
        <dbReference type="Proteomes" id="UP000229433"/>
    </source>
</evidence>
<dbReference type="Proteomes" id="UP000229433">
    <property type="component" value="Unassembled WGS sequence"/>
</dbReference>
<accession>A0A2G1VRI7</accession>